<accession>A0A816MWK2</accession>
<organism evidence="1 3">
    <name type="scientific">Rotaria magnacalcarata</name>
    <dbReference type="NCBI Taxonomy" id="392030"/>
    <lineage>
        <taxon>Eukaryota</taxon>
        <taxon>Metazoa</taxon>
        <taxon>Spiralia</taxon>
        <taxon>Gnathifera</taxon>
        <taxon>Rotifera</taxon>
        <taxon>Eurotatoria</taxon>
        <taxon>Bdelloidea</taxon>
        <taxon>Philodinida</taxon>
        <taxon>Philodinidae</taxon>
        <taxon>Rotaria</taxon>
    </lineage>
</organism>
<evidence type="ECO:0000313" key="1">
    <source>
        <dbReference type="EMBL" id="CAF2022488.1"/>
    </source>
</evidence>
<comment type="caution">
    <text evidence="1">The sequence shown here is derived from an EMBL/GenBank/DDBJ whole genome shotgun (WGS) entry which is preliminary data.</text>
</comment>
<dbReference type="EMBL" id="CAJNRF010001695">
    <property type="protein sequence ID" value="CAF2022488.1"/>
    <property type="molecule type" value="Genomic_DNA"/>
</dbReference>
<evidence type="ECO:0000313" key="3">
    <source>
        <dbReference type="Proteomes" id="UP000663856"/>
    </source>
</evidence>
<gene>
    <name evidence="2" type="ORF">OVN521_LOCUS14232</name>
    <name evidence="1" type="ORF">WKI299_LOCUS5872</name>
</gene>
<protein>
    <submittedName>
        <fullName evidence="1">Uncharacterized protein</fullName>
    </submittedName>
</protein>
<proteinExistence type="predicted"/>
<feature type="non-terminal residue" evidence="1">
    <location>
        <position position="1"/>
    </location>
</feature>
<dbReference type="Proteomes" id="UP000663866">
    <property type="component" value="Unassembled WGS sequence"/>
</dbReference>
<evidence type="ECO:0000313" key="2">
    <source>
        <dbReference type="EMBL" id="CAF3986453.1"/>
    </source>
</evidence>
<dbReference type="Proteomes" id="UP000663856">
    <property type="component" value="Unassembled WGS sequence"/>
</dbReference>
<dbReference type="EMBL" id="CAJOBG010002139">
    <property type="protein sequence ID" value="CAF3986453.1"/>
    <property type="molecule type" value="Genomic_DNA"/>
</dbReference>
<reference evidence="1" key="1">
    <citation type="submission" date="2021-02" db="EMBL/GenBank/DDBJ databases">
        <authorList>
            <person name="Nowell W R."/>
        </authorList>
    </citation>
    <scope>NUCLEOTIDE SEQUENCE</scope>
</reference>
<evidence type="ECO:0000313" key="4">
    <source>
        <dbReference type="Proteomes" id="UP000663866"/>
    </source>
</evidence>
<dbReference type="AlphaFoldDB" id="A0A816MWK2"/>
<keyword evidence="4" id="KW-1185">Reference proteome</keyword>
<name>A0A816MWK2_9BILA</name>
<sequence>YRQQRREKFQPSHIVCNQKLYIMLI</sequence>